<accession>A0ABN3GG62</accession>
<organism evidence="4 5">
    <name type="scientific">Saccharopolyspora halophila</name>
    <dbReference type="NCBI Taxonomy" id="405551"/>
    <lineage>
        <taxon>Bacteria</taxon>
        <taxon>Bacillati</taxon>
        <taxon>Actinomycetota</taxon>
        <taxon>Actinomycetes</taxon>
        <taxon>Pseudonocardiales</taxon>
        <taxon>Pseudonocardiaceae</taxon>
        <taxon>Saccharopolyspora</taxon>
    </lineage>
</organism>
<dbReference type="PANTHER" id="PTHR43884:SF12">
    <property type="entry name" value="ISOVALERYL-COA DEHYDROGENASE, MITOCHONDRIAL-RELATED"/>
    <property type="match status" value="1"/>
</dbReference>
<dbReference type="InterPro" id="IPR046373">
    <property type="entry name" value="Acyl-CoA_Oxase/DH_mid-dom_sf"/>
</dbReference>
<dbReference type="Gene3D" id="1.10.540.10">
    <property type="entry name" value="Acyl-CoA dehydrogenase/oxidase, N-terminal domain"/>
    <property type="match status" value="1"/>
</dbReference>
<dbReference type="EMBL" id="BAAARA010000009">
    <property type="protein sequence ID" value="GAA2350949.1"/>
    <property type="molecule type" value="Genomic_DNA"/>
</dbReference>
<reference evidence="4 5" key="1">
    <citation type="journal article" date="2019" name="Int. J. Syst. Evol. Microbiol.">
        <title>The Global Catalogue of Microorganisms (GCM) 10K type strain sequencing project: providing services to taxonomists for standard genome sequencing and annotation.</title>
        <authorList>
            <consortium name="The Broad Institute Genomics Platform"/>
            <consortium name="The Broad Institute Genome Sequencing Center for Infectious Disease"/>
            <person name="Wu L."/>
            <person name="Ma J."/>
        </authorList>
    </citation>
    <scope>NUCLEOTIDE SEQUENCE [LARGE SCALE GENOMIC DNA]</scope>
    <source>
        <strain evidence="4 5">JCM 16221</strain>
    </source>
</reference>
<dbReference type="Gene3D" id="2.40.110.10">
    <property type="entry name" value="Butyryl-CoA Dehydrogenase, subunit A, domain 2"/>
    <property type="match status" value="1"/>
</dbReference>
<dbReference type="Gene3D" id="1.20.140.10">
    <property type="entry name" value="Butyryl-CoA Dehydrogenase, subunit A, domain 3"/>
    <property type="match status" value="1"/>
</dbReference>
<dbReference type="PANTHER" id="PTHR43884">
    <property type="entry name" value="ACYL-COA DEHYDROGENASE"/>
    <property type="match status" value="1"/>
</dbReference>
<dbReference type="InterPro" id="IPR009100">
    <property type="entry name" value="AcylCoA_DH/oxidase_NM_dom_sf"/>
</dbReference>
<sequence length="391" mass="42402">MSELHVSKEFPALLERLRAIAPVLEQHAEHSEQIGRLDDESVRALLGTGAMRIGIPHQLGGYEFSPLQAIETIAEISYADASAGWSFMAVQLATGTTPAYLGWDCAQELYPSVADGEHAIIAGQGTKPGKAEPVEGGYLVSGDWQFASGISMATHVHTAAHCAETGQTLVCTLPMERATLHDNWDVMGLRATGSIDYAIREAFVPAARTYEVATTDARLGGGLYRLGLANMAGICHVGWALGVGRRMLDEMRALAGKKTGAPRATVDTGHFHAEYAKAEAKYRAARAFAAQLWASCERTLDAGERLSTEQETLTRLMLNHVTWSIHEVGQTVYKWAGTTALRRGVLQRFFRDLHAGTQHMTSGPVVLQNCGKVLGGLTEGHWAFFDLVEEE</sequence>
<dbReference type="Pfam" id="PF02771">
    <property type="entry name" value="Acyl-CoA_dh_N"/>
    <property type="match status" value="1"/>
</dbReference>
<dbReference type="RefSeq" id="WP_344132336.1">
    <property type="nucleotide sequence ID" value="NZ_BAAARA010000009.1"/>
</dbReference>
<dbReference type="InterPro" id="IPR036250">
    <property type="entry name" value="AcylCo_DH-like_C"/>
</dbReference>
<proteinExistence type="predicted"/>
<dbReference type="Proteomes" id="UP001501218">
    <property type="component" value="Unassembled WGS sequence"/>
</dbReference>
<evidence type="ECO:0000313" key="4">
    <source>
        <dbReference type="EMBL" id="GAA2350949.1"/>
    </source>
</evidence>
<gene>
    <name evidence="4" type="ORF">GCM10009854_30940</name>
</gene>
<keyword evidence="1" id="KW-0560">Oxidoreductase</keyword>
<keyword evidence="5" id="KW-1185">Reference proteome</keyword>
<name>A0ABN3GG62_9PSEU</name>
<dbReference type="InterPro" id="IPR013786">
    <property type="entry name" value="AcylCoA_DH/ox_N"/>
</dbReference>
<protein>
    <submittedName>
        <fullName evidence="4">Acyl-CoA dehydrogenase family protein</fullName>
    </submittedName>
</protein>
<feature type="domain" description="Acyl-CoA dehydrogenase/oxidase N-terminal" evidence="2">
    <location>
        <begin position="23"/>
        <end position="97"/>
    </location>
</feature>
<comment type="caution">
    <text evidence="4">The sequence shown here is derived from an EMBL/GenBank/DDBJ whole genome shotgun (WGS) entry which is preliminary data.</text>
</comment>
<dbReference type="SUPFAM" id="SSF47203">
    <property type="entry name" value="Acyl-CoA dehydrogenase C-terminal domain-like"/>
    <property type="match status" value="1"/>
</dbReference>
<dbReference type="SUPFAM" id="SSF56645">
    <property type="entry name" value="Acyl-CoA dehydrogenase NM domain-like"/>
    <property type="match status" value="1"/>
</dbReference>
<evidence type="ECO:0000259" key="2">
    <source>
        <dbReference type="Pfam" id="PF02771"/>
    </source>
</evidence>
<evidence type="ECO:0000256" key="1">
    <source>
        <dbReference type="ARBA" id="ARBA00023002"/>
    </source>
</evidence>
<dbReference type="InterPro" id="IPR013107">
    <property type="entry name" value="Acyl-CoA_DH_C"/>
</dbReference>
<dbReference type="Pfam" id="PF08028">
    <property type="entry name" value="Acyl-CoA_dh_2"/>
    <property type="match status" value="1"/>
</dbReference>
<evidence type="ECO:0000259" key="3">
    <source>
        <dbReference type="Pfam" id="PF08028"/>
    </source>
</evidence>
<feature type="domain" description="Acyl-CoA dehydrogenase C-terminal" evidence="3">
    <location>
        <begin position="234"/>
        <end position="360"/>
    </location>
</feature>
<dbReference type="InterPro" id="IPR037069">
    <property type="entry name" value="AcylCoA_DH/ox_N_sf"/>
</dbReference>
<evidence type="ECO:0000313" key="5">
    <source>
        <dbReference type="Proteomes" id="UP001501218"/>
    </source>
</evidence>
<dbReference type="PIRSF" id="PIRSF016578">
    <property type="entry name" value="HsaA"/>
    <property type="match status" value="1"/>
</dbReference>